<sequence length="288" mass="31549">MQYLFVTPVCGYGRGRGGVRVDSAPPRWGWARVRSARRIVCRMQADGEEIDAGDDDGGERIVVKEPYPGYYNDMARMGIDRAEAEKQLRAKQMSKRPSPRQKIGGKASLYRPDGTPYAPWMIGVVNEDATPVRSVQRRSDARGRLAGDPQAQEISGVGLRARPVGDGQVELRWSTGDEANNVGFQISRRQGGTTEWEMVADYRSAPAQLKSQGVQGGAYRYIDRPPPGTSTWVYRVSDADAAGNVSDLSQTLVEIVSSEDRKRQTMLLVGLIGVMTVVAAVAYLADPI</sequence>
<gene>
    <name evidence="3" type="ORF">CDCA_CDCA04G1158</name>
</gene>
<dbReference type="InterPro" id="IPR013783">
    <property type="entry name" value="Ig-like_fold"/>
</dbReference>
<dbReference type="AlphaFoldDB" id="A0AAV9ISS3"/>
<evidence type="ECO:0000313" key="4">
    <source>
        <dbReference type="Proteomes" id="UP001301350"/>
    </source>
</evidence>
<name>A0AAV9ISS3_CYACA</name>
<proteinExistence type="predicted"/>
<feature type="transmembrane region" description="Helical" evidence="2">
    <location>
        <begin position="266"/>
        <end position="285"/>
    </location>
</feature>
<keyword evidence="2" id="KW-0472">Membrane</keyword>
<dbReference type="Proteomes" id="UP001301350">
    <property type="component" value="Unassembled WGS sequence"/>
</dbReference>
<accession>A0AAV9ISS3</accession>
<keyword evidence="2" id="KW-1133">Transmembrane helix</keyword>
<evidence type="ECO:0000256" key="2">
    <source>
        <dbReference type="SAM" id="Phobius"/>
    </source>
</evidence>
<feature type="region of interest" description="Disordered" evidence="1">
    <location>
        <begin position="90"/>
        <end position="110"/>
    </location>
</feature>
<evidence type="ECO:0000313" key="3">
    <source>
        <dbReference type="EMBL" id="KAK4535133.1"/>
    </source>
</evidence>
<comment type="caution">
    <text evidence="3">The sequence shown here is derived from an EMBL/GenBank/DDBJ whole genome shotgun (WGS) entry which is preliminary data.</text>
</comment>
<evidence type="ECO:0008006" key="5">
    <source>
        <dbReference type="Google" id="ProtNLM"/>
    </source>
</evidence>
<dbReference type="Gene3D" id="2.60.40.10">
    <property type="entry name" value="Immunoglobulins"/>
    <property type="match status" value="1"/>
</dbReference>
<evidence type="ECO:0000256" key="1">
    <source>
        <dbReference type="SAM" id="MobiDB-lite"/>
    </source>
</evidence>
<dbReference type="EMBL" id="JANCYW010000004">
    <property type="protein sequence ID" value="KAK4535133.1"/>
    <property type="molecule type" value="Genomic_DNA"/>
</dbReference>
<keyword evidence="2" id="KW-0812">Transmembrane</keyword>
<reference evidence="3 4" key="1">
    <citation type="submission" date="2022-07" db="EMBL/GenBank/DDBJ databases">
        <title>Genome-wide signatures of adaptation to extreme environments.</title>
        <authorList>
            <person name="Cho C.H."/>
            <person name="Yoon H.S."/>
        </authorList>
    </citation>
    <scope>NUCLEOTIDE SEQUENCE [LARGE SCALE GENOMIC DNA]</scope>
    <source>
        <strain evidence="3 4">DBV 063 E5</strain>
    </source>
</reference>
<organism evidence="3 4">
    <name type="scientific">Cyanidium caldarium</name>
    <name type="common">Red alga</name>
    <dbReference type="NCBI Taxonomy" id="2771"/>
    <lineage>
        <taxon>Eukaryota</taxon>
        <taxon>Rhodophyta</taxon>
        <taxon>Bangiophyceae</taxon>
        <taxon>Cyanidiales</taxon>
        <taxon>Cyanidiaceae</taxon>
        <taxon>Cyanidium</taxon>
    </lineage>
</organism>
<keyword evidence="4" id="KW-1185">Reference proteome</keyword>
<protein>
    <recommendedName>
        <fullName evidence="5">Fibronectin type-III domain-containing protein</fullName>
    </recommendedName>
</protein>